<evidence type="ECO:0000313" key="3">
    <source>
        <dbReference type="Proteomes" id="UP000179241"/>
    </source>
</evidence>
<keyword evidence="1" id="KW-1133">Transmembrane helix</keyword>
<feature type="transmembrane region" description="Helical" evidence="1">
    <location>
        <begin position="109"/>
        <end position="132"/>
    </location>
</feature>
<reference evidence="2 3" key="1">
    <citation type="journal article" date="2016" name="Nat. Commun.">
        <title>Thousands of microbial genomes shed light on interconnected biogeochemical processes in an aquifer system.</title>
        <authorList>
            <person name="Anantharaman K."/>
            <person name="Brown C.T."/>
            <person name="Hug L.A."/>
            <person name="Sharon I."/>
            <person name="Castelle C.J."/>
            <person name="Probst A.J."/>
            <person name="Thomas B.C."/>
            <person name="Singh A."/>
            <person name="Wilkins M.J."/>
            <person name="Karaoz U."/>
            <person name="Brodie E.L."/>
            <person name="Williams K.H."/>
            <person name="Hubbard S.S."/>
            <person name="Banfield J.F."/>
        </authorList>
    </citation>
    <scope>NUCLEOTIDE SEQUENCE [LARGE SCALE GENOMIC DNA]</scope>
</reference>
<feature type="transmembrane region" description="Helical" evidence="1">
    <location>
        <begin position="342"/>
        <end position="366"/>
    </location>
</feature>
<accession>A0A1F8CJB9</accession>
<dbReference type="EMBL" id="MGHU01000057">
    <property type="protein sequence ID" value="OGM76314.1"/>
    <property type="molecule type" value="Genomic_DNA"/>
</dbReference>
<keyword evidence="1" id="KW-0472">Membrane</keyword>
<keyword evidence="1" id="KW-0812">Transmembrane</keyword>
<comment type="caution">
    <text evidence="2">The sequence shown here is derived from an EMBL/GenBank/DDBJ whole genome shotgun (WGS) entry which is preliminary data.</text>
</comment>
<feature type="transmembrane region" description="Helical" evidence="1">
    <location>
        <begin position="267"/>
        <end position="287"/>
    </location>
</feature>
<evidence type="ECO:0008006" key="4">
    <source>
        <dbReference type="Google" id="ProtNLM"/>
    </source>
</evidence>
<feature type="transmembrane region" description="Helical" evidence="1">
    <location>
        <begin position="226"/>
        <end position="247"/>
    </location>
</feature>
<evidence type="ECO:0000256" key="1">
    <source>
        <dbReference type="SAM" id="Phobius"/>
    </source>
</evidence>
<feature type="transmembrane region" description="Helical" evidence="1">
    <location>
        <begin position="72"/>
        <end position="89"/>
    </location>
</feature>
<evidence type="ECO:0000313" key="2">
    <source>
        <dbReference type="EMBL" id="OGM76314.1"/>
    </source>
</evidence>
<feature type="transmembrane region" description="Helical" evidence="1">
    <location>
        <begin position="153"/>
        <end position="174"/>
    </location>
</feature>
<sequence>MKNKLVWIVGVAVLLRVVLSAVTYHSDVVPFVFAGKVIASGHVLDFYDYLWNLPEGHVVLETYPRNLFNYPPMVYFGLGGISILTTLFLGELVNRFIFATPTALGTSNVYLLLFLLKLPYFLVDSLCAYFVWNLFKKRKNRILALFLWLFNPVNLYATYMMGQFDIIPVMFVLWVMYRVRQMRNRESGLLKEAILLGLGASFKIYPLLFLIPLAATQKGLWKRVKIIALGLSTYLATIAPFLFSVGFRRTALVAGQTMKSFYANLPISGGETIIIYLALLGFVYLVFWMKGIRIVNLWRAFFIVMLLFFTFTHYHPQWFLWLTPFLLVDLVLSKFRHYPLVIISLISMFSLVLFFDAGLSVGLFSAVNPKLYNLPLLFGGQIDYNLARSFLHTLFVSASIYYGHDQLKRLLHV</sequence>
<organism evidence="2 3">
    <name type="scientific">Candidatus Woesebacteria bacterium RIFOXYA1_FULL_43_9</name>
    <dbReference type="NCBI Taxonomy" id="1802534"/>
    <lineage>
        <taxon>Bacteria</taxon>
        <taxon>Candidatus Woeseibacteriota</taxon>
    </lineage>
</organism>
<proteinExistence type="predicted"/>
<name>A0A1F8CJB9_9BACT</name>
<protein>
    <recommendedName>
        <fullName evidence="4">DUF2029 domain-containing protein</fullName>
    </recommendedName>
</protein>
<dbReference type="Proteomes" id="UP000179241">
    <property type="component" value="Unassembled WGS sequence"/>
</dbReference>
<dbReference type="AlphaFoldDB" id="A0A1F8CJB9"/>
<feature type="transmembrane region" description="Helical" evidence="1">
    <location>
        <begin position="294"/>
        <end position="312"/>
    </location>
</feature>
<gene>
    <name evidence="2" type="ORF">A2188_00335</name>
</gene>